<accession>A0AAJ3G078</accession>
<dbReference type="EMBL" id="JABFMS010000077">
    <property type="protein sequence ID" value="NUT84239.1"/>
    <property type="molecule type" value="Genomic_DNA"/>
</dbReference>
<reference evidence="2 3" key="1">
    <citation type="journal article" date="2020" name="Front. Plant Sci.">
        <title>Isolation of Rhizosphere Bacteria That Improve Quality and Water Stress Tolerance in Greenhouse Ornamentals.</title>
        <authorList>
            <person name="Nordstedt N.P."/>
            <person name="Jones M.L."/>
        </authorList>
    </citation>
    <scope>NUCLEOTIDE SEQUENCE [LARGE SCALE GENOMIC DNA]</scope>
    <source>
        <strain evidence="2 3">C2F7</strain>
    </source>
</reference>
<protein>
    <submittedName>
        <fullName evidence="2">Uncharacterized protein</fullName>
    </submittedName>
</protein>
<dbReference type="Proteomes" id="UP000562723">
    <property type="component" value="Unassembled WGS sequence"/>
</dbReference>
<dbReference type="RefSeq" id="WP_175360871.1">
    <property type="nucleotide sequence ID" value="NZ_JABFMS010000077.1"/>
</dbReference>
<organism evidence="2 3">
    <name type="scientific">Pseudomonas brassicacearum</name>
    <dbReference type="NCBI Taxonomy" id="930166"/>
    <lineage>
        <taxon>Bacteria</taxon>
        <taxon>Pseudomonadati</taxon>
        <taxon>Pseudomonadota</taxon>
        <taxon>Gammaproteobacteria</taxon>
        <taxon>Pseudomonadales</taxon>
        <taxon>Pseudomonadaceae</taxon>
        <taxon>Pseudomonas</taxon>
    </lineage>
</organism>
<name>A0AAJ3G078_9PSED</name>
<gene>
    <name evidence="2" type="ORF">HNO85_25115</name>
</gene>
<feature type="chain" id="PRO_5042537025" evidence="1">
    <location>
        <begin position="21"/>
        <end position="101"/>
    </location>
</feature>
<comment type="caution">
    <text evidence="2">The sequence shown here is derived from an EMBL/GenBank/DDBJ whole genome shotgun (WGS) entry which is preliminary data.</text>
</comment>
<proteinExistence type="predicted"/>
<dbReference type="AlphaFoldDB" id="A0AAJ3G078"/>
<evidence type="ECO:0000313" key="2">
    <source>
        <dbReference type="EMBL" id="NUT84239.1"/>
    </source>
</evidence>
<evidence type="ECO:0000256" key="1">
    <source>
        <dbReference type="SAM" id="SignalP"/>
    </source>
</evidence>
<keyword evidence="1" id="KW-0732">Signal</keyword>
<sequence>MRGIVMLVGMVAFFSTAAFADTDVKKEVIDRCKSQMGTYGAAMVKACVDQDLDAVAAINKIPDKYKPTVARCMKQMRSYGFAMVKACADQDIEAEKALSEY</sequence>
<feature type="signal peptide" evidence="1">
    <location>
        <begin position="1"/>
        <end position="20"/>
    </location>
</feature>
<evidence type="ECO:0000313" key="3">
    <source>
        <dbReference type="Proteomes" id="UP000562723"/>
    </source>
</evidence>